<dbReference type="Proteomes" id="UP000479293">
    <property type="component" value="Unassembled WGS sequence"/>
</dbReference>
<dbReference type="AlphaFoldDB" id="A0A7C9BPD3"/>
<evidence type="ECO:0000313" key="1">
    <source>
        <dbReference type="EMBL" id="MPR33119.1"/>
    </source>
</evidence>
<dbReference type="RefSeq" id="WP_152758124.1">
    <property type="nucleotide sequence ID" value="NZ_WHLY01000002.1"/>
</dbReference>
<sequence length="199" mass="22992">MDYKSTAERIIDLRNADLALRDKLIQDGKLGEGYDEEMEKLHNRNAKILSDIIDTIGYPTLNKVGKEASEAAWLVVQHAIGQPDFMKKFAKLLERAVNENEAEPRSLAYLIDRIAVLEGKPQQYGTQFDWDESGKLNPNPYDDLAKVNQRRKDIGLNTLEEQTLLIRRQVENEKQTPPADFEKRKQEVEAWRKKVGWIK</sequence>
<name>A0A7C9BPD3_9BACT</name>
<evidence type="ECO:0000313" key="2">
    <source>
        <dbReference type="Proteomes" id="UP000479293"/>
    </source>
</evidence>
<organism evidence="1 2">
    <name type="scientific">Salmonirosea aquatica</name>
    <dbReference type="NCBI Taxonomy" id="2654236"/>
    <lineage>
        <taxon>Bacteria</taxon>
        <taxon>Pseudomonadati</taxon>
        <taxon>Bacteroidota</taxon>
        <taxon>Cytophagia</taxon>
        <taxon>Cytophagales</taxon>
        <taxon>Spirosomataceae</taxon>
        <taxon>Salmonirosea</taxon>
    </lineage>
</organism>
<reference evidence="1 2" key="1">
    <citation type="submission" date="2019-10" db="EMBL/GenBank/DDBJ databases">
        <title>Draft Genome Sequence of Cytophagaceae sp. SJW1-29.</title>
        <authorList>
            <person name="Choi A."/>
        </authorList>
    </citation>
    <scope>NUCLEOTIDE SEQUENCE [LARGE SCALE GENOMIC DNA]</scope>
    <source>
        <strain evidence="1 2">SJW1-29</strain>
    </source>
</reference>
<protein>
    <submittedName>
        <fullName evidence="1">Uncharacterized protein</fullName>
    </submittedName>
</protein>
<comment type="caution">
    <text evidence="1">The sequence shown here is derived from an EMBL/GenBank/DDBJ whole genome shotgun (WGS) entry which is preliminary data.</text>
</comment>
<proteinExistence type="predicted"/>
<gene>
    <name evidence="1" type="ORF">GBK04_07055</name>
</gene>
<keyword evidence="2" id="KW-1185">Reference proteome</keyword>
<accession>A0A7C9BPD3</accession>
<dbReference type="Pfam" id="PF20329">
    <property type="entry name" value="DUF6624"/>
    <property type="match status" value="1"/>
</dbReference>
<dbReference type="InterPro" id="IPR046732">
    <property type="entry name" value="DUF6624"/>
</dbReference>
<dbReference type="EMBL" id="WHLY01000002">
    <property type="protein sequence ID" value="MPR33119.1"/>
    <property type="molecule type" value="Genomic_DNA"/>
</dbReference>